<evidence type="ECO:0000256" key="5">
    <source>
        <dbReference type="ARBA" id="ARBA00023040"/>
    </source>
</evidence>
<dbReference type="Pfam" id="PF00001">
    <property type="entry name" value="7tm_1"/>
    <property type="match status" value="1"/>
</dbReference>
<dbReference type="InterPro" id="IPR017452">
    <property type="entry name" value="GPCR_Rhodpsn_7TM"/>
</dbReference>
<sequence length="321" mass="37397">MNNHSDPQKPITDDNHAHHVHGPREESGKAEIILVTIYAIIFIMGLVSNALIFYYFRFKRRRRGKGTAITERLFSYLAMVDFIASIINPIYHAHDILGGQWYYGTFLCKLFEPIGIILITNSGGIFIVIAFDRERTITFASLRHFTKSTIRSALVFVVVYSTAINAYLFHDFEVSNGRCADKLTMDEKTYWIPRIASFILRDCMLIFIFAFTNIRIVSRKFAHYETWRLGTLWEKRKQDSLKLVRMINVMIIVYFMVMAPYDILMATFLVSHLSDHSIERSGPVVTTSSYLKCLAMSSSCLNFFVYLYMHKDFKKFLRRMT</sequence>
<dbReference type="SUPFAM" id="SSF81321">
    <property type="entry name" value="Family A G protein-coupled receptor-like"/>
    <property type="match status" value="1"/>
</dbReference>
<comment type="subcellular location">
    <subcellularLocation>
        <location evidence="1">Cell membrane</location>
        <topology evidence="1">Multi-pass membrane protein</topology>
    </subcellularLocation>
</comment>
<protein>
    <recommendedName>
        <fullName evidence="11">G-protein coupled receptors family 1 profile domain-containing protein</fullName>
    </recommendedName>
</protein>
<keyword evidence="4 10" id="KW-1133">Transmembrane helix</keyword>
<evidence type="ECO:0000256" key="7">
    <source>
        <dbReference type="ARBA" id="ARBA00023170"/>
    </source>
</evidence>
<keyword evidence="8" id="KW-0807">Transducer</keyword>
<dbReference type="PANTHER" id="PTHR24229:SF4">
    <property type="entry name" value="CHEMERIN-LIKE RECEPTOR 2"/>
    <property type="match status" value="1"/>
</dbReference>
<feature type="transmembrane region" description="Helical" evidence="10">
    <location>
        <begin position="246"/>
        <end position="269"/>
    </location>
</feature>
<name>A0A7M5XLL9_9CNID</name>
<feature type="transmembrane region" description="Helical" evidence="10">
    <location>
        <begin position="289"/>
        <end position="309"/>
    </location>
</feature>
<dbReference type="Gene3D" id="1.20.1070.10">
    <property type="entry name" value="Rhodopsin 7-helix transmembrane proteins"/>
    <property type="match status" value="1"/>
</dbReference>
<keyword evidence="7" id="KW-0675">Receptor</keyword>
<dbReference type="RefSeq" id="XP_066935064.1">
    <property type="nucleotide sequence ID" value="XM_067078963.1"/>
</dbReference>
<keyword evidence="5" id="KW-0297">G-protein coupled receptor</keyword>
<feature type="region of interest" description="Disordered" evidence="9">
    <location>
        <begin position="1"/>
        <end position="24"/>
    </location>
</feature>
<dbReference type="CDD" id="cd00637">
    <property type="entry name" value="7tm_classA_rhodopsin-like"/>
    <property type="match status" value="1"/>
</dbReference>
<evidence type="ECO:0000313" key="13">
    <source>
        <dbReference type="Proteomes" id="UP000594262"/>
    </source>
</evidence>
<dbReference type="PANTHER" id="PTHR24229">
    <property type="entry name" value="NEUROPEPTIDES RECEPTOR"/>
    <property type="match status" value="1"/>
</dbReference>
<dbReference type="GO" id="GO:0005886">
    <property type="term" value="C:plasma membrane"/>
    <property type="evidence" value="ECO:0007669"/>
    <property type="project" value="UniProtKB-SubCell"/>
</dbReference>
<evidence type="ECO:0000256" key="6">
    <source>
        <dbReference type="ARBA" id="ARBA00023136"/>
    </source>
</evidence>
<accession>A0A7M5XLL9</accession>
<feature type="transmembrane region" description="Helical" evidence="10">
    <location>
        <begin position="32"/>
        <end position="56"/>
    </location>
</feature>
<evidence type="ECO:0000256" key="2">
    <source>
        <dbReference type="ARBA" id="ARBA00022475"/>
    </source>
</evidence>
<keyword evidence="6 10" id="KW-0472">Membrane</keyword>
<evidence type="ECO:0000256" key="1">
    <source>
        <dbReference type="ARBA" id="ARBA00004651"/>
    </source>
</evidence>
<reference evidence="12" key="1">
    <citation type="submission" date="2021-01" db="UniProtKB">
        <authorList>
            <consortium name="EnsemblMetazoa"/>
        </authorList>
    </citation>
    <scope>IDENTIFICATION</scope>
</reference>
<feature type="compositionally biased region" description="Basic and acidic residues" evidence="9">
    <location>
        <begin position="11"/>
        <end position="24"/>
    </location>
</feature>
<feature type="transmembrane region" description="Helical" evidence="10">
    <location>
        <begin position="76"/>
        <end position="94"/>
    </location>
</feature>
<dbReference type="Proteomes" id="UP000594262">
    <property type="component" value="Unplaced"/>
</dbReference>
<feature type="transmembrane region" description="Helical" evidence="10">
    <location>
        <begin position="190"/>
        <end position="211"/>
    </location>
</feature>
<dbReference type="GO" id="GO:0004930">
    <property type="term" value="F:G protein-coupled receptor activity"/>
    <property type="evidence" value="ECO:0007669"/>
    <property type="project" value="UniProtKB-KW"/>
</dbReference>
<feature type="transmembrane region" description="Helical" evidence="10">
    <location>
        <begin position="114"/>
        <end position="131"/>
    </location>
</feature>
<keyword evidence="3 10" id="KW-0812">Transmembrane</keyword>
<evidence type="ECO:0000256" key="9">
    <source>
        <dbReference type="SAM" id="MobiDB-lite"/>
    </source>
</evidence>
<dbReference type="EnsemblMetazoa" id="CLYHEMT025015.1">
    <property type="protein sequence ID" value="CLYHEMP025015.1"/>
    <property type="gene ID" value="CLYHEMG025015"/>
</dbReference>
<dbReference type="AlphaFoldDB" id="A0A7M5XLL9"/>
<dbReference type="OrthoDB" id="5975505at2759"/>
<dbReference type="GeneID" id="136822672"/>
<dbReference type="GO" id="GO:0007218">
    <property type="term" value="P:neuropeptide signaling pathway"/>
    <property type="evidence" value="ECO:0007669"/>
    <property type="project" value="TreeGrafter"/>
</dbReference>
<dbReference type="PROSITE" id="PS50262">
    <property type="entry name" value="G_PROTEIN_RECEP_F1_2"/>
    <property type="match status" value="1"/>
</dbReference>
<proteinExistence type="predicted"/>
<organism evidence="12 13">
    <name type="scientific">Clytia hemisphaerica</name>
    <dbReference type="NCBI Taxonomy" id="252671"/>
    <lineage>
        <taxon>Eukaryota</taxon>
        <taxon>Metazoa</taxon>
        <taxon>Cnidaria</taxon>
        <taxon>Hydrozoa</taxon>
        <taxon>Hydroidolina</taxon>
        <taxon>Leptothecata</taxon>
        <taxon>Obeliida</taxon>
        <taxon>Clytiidae</taxon>
        <taxon>Clytia</taxon>
    </lineage>
</organism>
<evidence type="ECO:0000256" key="8">
    <source>
        <dbReference type="ARBA" id="ARBA00023224"/>
    </source>
</evidence>
<feature type="domain" description="G-protein coupled receptors family 1 profile" evidence="11">
    <location>
        <begin position="48"/>
        <end position="306"/>
    </location>
</feature>
<evidence type="ECO:0000256" key="10">
    <source>
        <dbReference type="SAM" id="Phobius"/>
    </source>
</evidence>
<evidence type="ECO:0000256" key="4">
    <source>
        <dbReference type="ARBA" id="ARBA00022989"/>
    </source>
</evidence>
<evidence type="ECO:0000256" key="3">
    <source>
        <dbReference type="ARBA" id="ARBA00022692"/>
    </source>
</evidence>
<dbReference type="PRINTS" id="PR00237">
    <property type="entry name" value="GPCRRHODOPSN"/>
</dbReference>
<dbReference type="GO" id="GO:0043005">
    <property type="term" value="C:neuron projection"/>
    <property type="evidence" value="ECO:0007669"/>
    <property type="project" value="TreeGrafter"/>
</dbReference>
<dbReference type="InterPro" id="IPR000276">
    <property type="entry name" value="GPCR_Rhodpsn"/>
</dbReference>
<evidence type="ECO:0000259" key="11">
    <source>
        <dbReference type="PROSITE" id="PS50262"/>
    </source>
</evidence>
<evidence type="ECO:0000313" key="12">
    <source>
        <dbReference type="EnsemblMetazoa" id="CLYHEMP025015.1"/>
    </source>
</evidence>
<feature type="transmembrane region" description="Helical" evidence="10">
    <location>
        <begin position="152"/>
        <end position="170"/>
    </location>
</feature>
<dbReference type="GO" id="GO:0042923">
    <property type="term" value="F:neuropeptide binding"/>
    <property type="evidence" value="ECO:0007669"/>
    <property type="project" value="TreeGrafter"/>
</dbReference>
<keyword evidence="13" id="KW-1185">Reference proteome</keyword>
<keyword evidence="2" id="KW-1003">Cell membrane</keyword>